<evidence type="ECO:0000313" key="2">
    <source>
        <dbReference type="EMBL" id="JAD38985.1"/>
    </source>
</evidence>
<feature type="compositionally biased region" description="Polar residues" evidence="1">
    <location>
        <begin position="76"/>
        <end position="91"/>
    </location>
</feature>
<evidence type="ECO:0000256" key="1">
    <source>
        <dbReference type="SAM" id="MobiDB-lite"/>
    </source>
</evidence>
<feature type="region of interest" description="Disordered" evidence="1">
    <location>
        <begin position="76"/>
        <end position="99"/>
    </location>
</feature>
<accession>A0A0A8ZQE1</accession>
<sequence>MELLEDKTITTFTAFWLISLTSFCRCKDEVNPPKKGYKFTNQSLKDLGIKFTPAHEYLYEAVKSLQEKGFLHKTSGTKVSEIRSSPPQKSSPHILISKL</sequence>
<proteinExistence type="predicted"/>
<dbReference type="Gene3D" id="3.40.50.720">
    <property type="entry name" value="NAD(P)-binding Rossmann-like Domain"/>
    <property type="match status" value="1"/>
</dbReference>
<name>A0A0A8ZQE1_ARUDO</name>
<dbReference type="AlphaFoldDB" id="A0A0A8ZQE1"/>
<protein>
    <submittedName>
        <fullName evidence="2">Uncharacterized protein</fullName>
    </submittedName>
</protein>
<organism evidence="2">
    <name type="scientific">Arundo donax</name>
    <name type="common">Giant reed</name>
    <name type="synonym">Donax arundinaceus</name>
    <dbReference type="NCBI Taxonomy" id="35708"/>
    <lineage>
        <taxon>Eukaryota</taxon>
        <taxon>Viridiplantae</taxon>
        <taxon>Streptophyta</taxon>
        <taxon>Embryophyta</taxon>
        <taxon>Tracheophyta</taxon>
        <taxon>Spermatophyta</taxon>
        <taxon>Magnoliopsida</taxon>
        <taxon>Liliopsida</taxon>
        <taxon>Poales</taxon>
        <taxon>Poaceae</taxon>
        <taxon>PACMAD clade</taxon>
        <taxon>Arundinoideae</taxon>
        <taxon>Arundineae</taxon>
        <taxon>Arundo</taxon>
    </lineage>
</organism>
<reference evidence="2" key="2">
    <citation type="journal article" date="2015" name="Data Brief">
        <title>Shoot transcriptome of the giant reed, Arundo donax.</title>
        <authorList>
            <person name="Barrero R.A."/>
            <person name="Guerrero F.D."/>
            <person name="Moolhuijzen P."/>
            <person name="Goolsby J.A."/>
            <person name="Tidwell J."/>
            <person name="Bellgard S.E."/>
            <person name="Bellgard M.I."/>
        </authorList>
    </citation>
    <scope>NUCLEOTIDE SEQUENCE</scope>
    <source>
        <tissue evidence="2">Shoot tissue taken approximately 20 cm above the soil surface</tissue>
    </source>
</reference>
<dbReference type="EMBL" id="GBRH01258910">
    <property type="protein sequence ID" value="JAD38985.1"/>
    <property type="molecule type" value="Transcribed_RNA"/>
</dbReference>
<reference evidence="2" key="1">
    <citation type="submission" date="2014-09" db="EMBL/GenBank/DDBJ databases">
        <authorList>
            <person name="Magalhaes I.L.F."/>
            <person name="Oliveira U."/>
            <person name="Santos F.R."/>
            <person name="Vidigal T.H.D.A."/>
            <person name="Brescovit A.D."/>
            <person name="Santos A.J."/>
        </authorList>
    </citation>
    <scope>NUCLEOTIDE SEQUENCE</scope>
    <source>
        <tissue evidence="2">Shoot tissue taken approximately 20 cm above the soil surface</tissue>
    </source>
</reference>